<feature type="transmembrane region" description="Helical" evidence="9">
    <location>
        <begin position="48"/>
        <end position="65"/>
    </location>
</feature>
<dbReference type="CDD" id="cd16917">
    <property type="entry name" value="HATPase_UhpB-NarQ-NarX-like"/>
    <property type="match status" value="1"/>
</dbReference>
<keyword evidence="5" id="KW-0547">Nucleotide-binding</keyword>
<feature type="domain" description="Histidine kinase/HSP90-like ATPase" evidence="10">
    <location>
        <begin position="301"/>
        <end position="393"/>
    </location>
</feature>
<dbReference type="EC" id="2.7.13.3" evidence="2"/>
<evidence type="ECO:0000256" key="2">
    <source>
        <dbReference type="ARBA" id="ARBA00012438"/>
    </source>
</evidence>
<evidence type="ECO:0000256" key="1">
    <source>
        <dbReference type="ARBA" id="ARBA00000085"/>
    </source>
</evidence>
<organism evidence="12 13">
    <name type="scientific">Catenulispora pinistramenti</name>
    <dbReference type="NCBI Taxonomy" id="2705254"/>
    <lineage>
        <taxon>Bacteria</taxon>
        <taxon>Bacillati</taxon>
        <taxon>Actinomycetota</taxon>
        <taxon>Actinomycetes</taxon>
        <taxon>Catenulisporales</taxon>
        <taxon>Catenulisporaceae</taxon>
        <taxon>Catenulispora</taxon>
    </lineage>
</organism>
<dbReference type="Gene3D" id="1.20.5.1930">
    <property type="match status" value="1"/>
</dbReference>
<evidence type="ECO:0000256" key="3">
    <source>
        <dbReference type="ARBA" id="ARBA00022553"/>
    </source>
</evidence>
<proteinExistence type="predicted"/>
<evidence type="ECO:0000256" key="6">
    <source>
        <dbReference type="ARBA" id="ARBA00022777"/>
    </source>
</evidence>
<sequence>MEATDPVAGRRSARTPDRAGAVADSLFAMLCAVLLAFIVDRLAREGRVWALDLATGVAVCGVALARRRRPLAAPIVALAVSGVGAVVAMAAGLPSEPGPAAILGLMVLAGTAVRRLAAVPATVIAVCGEVVAGSGRLGALAGYQTSHAAYWFATQGWLVAVAVGVWLRCLDRRRRGMAEAVRRDERLAMARELHDVVAHHITGIVVQTQAARITARRRDRADPDGLDATLAEIEAASGEALTAMRRVVGLLRDADDAATTGAGAGPGELAELVRRFDGHGPVVTLTLPAHEELRWPPEIASTVYRVVQESLTNIARHAAHARSASVRIARDPRGGIRIEVTDDAPAGPPRHLHRGGFGLVGMRERVEALGGTLDAGPQPAPASGWAVTATVPAPAHGARS</sequence>
<keyword evidence="9" id="KW-0472">Membrane</keyword>
<keyword evidence="8" id="KW-0902">Two-component regulatory system</keyword>
<keyword evidence="6" id="KW-0418">Kinase</keyword>
<feature type="transmembrane region" description="Helical" evidence="9">
    <location>
        <begin position="72"/>
        <end position="93"/>
    </location>
</feature>
<dbReference type="InterPro" id="IPR003594">
    <property type="entry name" value="HATPase_dom"/>
</dbReference>
<protein>
    <recommendedName>
        <fullName evidence="2">histidine kinase</fullName>
        <ecNumber evidence="2">2.7.13.3</ecNumber>
    </recommendedName>
</protein>
<dbReference type="InterPro" id="IPR036890">
    <property type="entry name" value="HATPase_C_sf"/>
</dbReference>
<dbReference type="InterPro" id="IPR011712">
    <property type="entry name" value="Sig_transdc_His_kin_sub3_dim/P"/>
</dbReference>
<evidence type="ECO:0000259" key="11">
    <source>
        <dbReference type="Pfam" id="PF07730"/>
    </source>
</evidence>
<evidence type="ECO:0000256" key="9">
    <source>
        <dbReference type="SAM" id="Phobius"/>
    </source>
</evidence>
<accession>A0ABS5L403</accession>
<keyword evidence="9" id="KW-0812">Transmembrane</keyword>
<keyword evidence="3" id="KW-0597">Phosphoprotein</keyword>
<dbReference type="Proteomes" id="UP000730482">
    <property type="component" value="Unassembled WGS sequence"/>
</dbReference>
<dbReference type="InterPro" id="IPR050482">
    <property type="entry name" value="Sensor_HK_TwoCompSys"/>
</dbReference>
<reference evidence="12 13" key="1">
    <citation type="submission" date="2020-02" db="EMBL/GenBank/DDBJ databases">
        <title>Acidophilic actinobacteria isolated from forest soil.</title>
        <authorList>
            <person name="Golinska P."/>
        </authorList>
    </citation>
    <scope>NUCLEOTIDE SEQUENCE [LARGE SCALE GENOMIC DNA]</scope>
    <source>
        <strain evidence="12 13">NL8</strain>
    </source>
</reference>
<comment type="caution">
    <text evidence="12">The sequence shown here is derived from an EMBL/GenBank/DDBJ whole genome shotgun (WGS) entry which is preliminary data.</text>
</comment>
<keyword evidence="7" id="KW-0067">ATP-binding</keyword>
<dbReference type="Gene3D" id="3.30.565.10">
    <property type="entry name" value="Histidine kinase-like ATPase, C-terminal domain"/>
    <property type="match status" value="1"/>
</dbReference>
<feature type="transmembrane region" description="Helical" evidence="9">
    <location>
        <begin position="149"/>
        <end position="167"/>
    </location>
</feature>
<keyword evidence="13" id="KW-1185">Reference proteome</keyword>
<evidence type="ECO:0000313" key="13">
    <source>
        <dbReference type="Proteomes" id="UP000730482"/>
    </source>
</evidence>
<feature type="domain" description="Signal transduction histidine kinase subgroup 3 dimerisation and phosphoacceptor" evidence="11">
    <location>
        <begin position="185"/>
        <end position="255"/>
    </location>
</feature>
<keyword evidence="4" id="KW-0808">Transferase</keyword>
<dbReference type="PANTHER" id="PTHR24421:SF10">
    <property type="entry name" value="NITRATE_NITRITE SENSOR PROTEIN NARQ"/>
    <property type="match status" value="1"/>
</dbReference>
<name>A0ABS5L403_9ACTN</name>
<evidence type="ECO:0000256" key="5">
    <source>
        <dbReference type="ARBA" id="ARBA00022741"/>
    </source>
</evidence>
<feature type="transmembrane region" description="Helical" evidence="9">
    <location>
        <begin position="21"/>
        <end position="42"/>
    </location>
</feature>
<evidence type="ECO:0000259" key="10">
    <source>
        <dbReference type="Pfam" id="PF02518"/>
    </source>
</evidence>
<evidence type="ECO:0000313" key="12">
    <source>
        <dbReference type="EMBL" id="MBS2553103.1"/>
    </source>
</evidence>
<dbReference type="SUPFAM" id="SSF55874">
    <property type="entry name" value="ATPase domain of HSP90 chaperone/DNA topoisomerase II/histidine kinase"/>
    <property type="match status" value="1"/>
</dbReference>
<comment type="catalytic activity">
    <reaction evidence="1">
        <text>ATP + protein L-histidine = ADP + protein N-phospho-L-histidine.</text>
        <dbReference type="EC" id="2.7.13.3"/>
    </reaction>
</comment>
<dbReference type="EMBL" id="JAAFYZ010000231">
    <property type="protein sequence ID" value="MBS2553103.1"/>
    <property type="molecule type" value="Genomic_DNA"/>
</dbReference>
<dbReference type="PANTHER" id="PTHR24421">
    <property type="entry name" value="NITRATE/NITRITE SENSOR PROTEIN NARX-RELATED"/>
    <property type="match status" value="1"/>
</dbReference>
<evidence type="ECO:0000256" key="4">
    <source>
        <dbReference type="ARBA" id="ARBA00022679"/>
    </source>
</evidence>
<evidence type="ECO:0000256" key="8">
    <source>
        <dbReference type="ARBA" id="ARBA00023012"/>
    </source>
</evidence>
<gene>
    <name evidence="12" type="ORF">KGQ19_40245</name>
</gene>
<evidence type="ECO:0000256" key="7">
    <source>
        <dbReference type="ARBA" id="ARBA00022840"/>
    </source>
</evidence>
<keyword evidence="9" id="KW-1133">Transmembrane helix</keyword>
<dbReference type="RefSeq" id="WP_212019325.1">
    <property type="nucleotide sequence ID" value="NZ_JAAFYZ010000231.1"/>
</dbReference>
<dbReference type="Pfam" id="PF02518">
    <property type="entry name" value="HATPase_c"/>
    <property type="match status" value="1"/>
</dbReference>
<dbReference type="Pfam" id="PF07730">
    <property type="entry name" value="HisKA_3"/>
    <property type="match status" value="1"/>
</dbReference>